<evidence type="ECO:0000313" key="4">
    <source>
        <dbReference type="EMBL" id="GFH12738.1"/>
    </source>
</evidence>
<dbReference type="InterPro" id="IPR009730">
    <property type="entry name" value="MFAP1_C"/>
</dbReference>
<reference evidence="4 5" key="1">
    <citation type="submission" date="2020-02" db="EMBL/GenBank/DDBJ databases">
        <title>Draft genome sequence of Haematococcus lacustris strain NIES-144.</title>
        <authorList>
            <person name="Morimoto D."/>
            <person name="Nakagawa S."/>
            <person name="Yoshida T."/>
            <person name="Sawayama S."/>
        </authorList>
    </citation>
    <scope>NUCLEOTIDE SEQUENCE [LARGE SCALE GENOMIC DNA]</scope>
    <source>
        <strain evidence="4 5">NIES-144</strain>
    </source>
</reference>
<name>A0A699YZ96_HAELA</name>
<feature type="compositionally biased region" description="Acidic residues" evidence="2">
    <location>
        <begin position="182"/>
        <end position="201"/>
    </location>
</feature>
<evidence type="ECO:0000313" key="5">
    <source>
        <dbReference type="Proteomes" id="UP000485058"/>
    </source>
</evidence>
<evidence type="ECO:0000259" key="3">
    <source>
        <dbReference type="Pfam" id="PF06991"/>
    </source>
</evidence>
<keyword evidence="1" id="KW-0175">Coiled coil</keyword>
<sequence>MSIPCALRSMPTDKESEKGRVDQTRVRRYWAGKAPEWAADASLAELQLGDREAVRTEIAAPTIIRKADPRLSRLAASRAEDVEEVRERHREIRAAEIVRRRHDDAAEDAGRRDIRSEDPDQGAETHSDSEEDDELDQDSRRHRHAQQEEEDEEEQLRKRQAVRERLLLQQKAVETQVAAQHEEEEEEEESSEYETDSDEEGAPGRRLLKPVFVPKESRETIAERLRQEQEEIEALEKEKKRAEERKLETRQIVAQTVAADALAAKAAAEEVQAAGVAGTWAGIVAWTGTATLVRSAAP</sequence>
<dbReference type="AlphaFoldDB" id="A0A699YZ96"/>
<dbReference type="InterPro" id="IPR033194">
    <property type="entry name" value="MFAP1"/>
</dbReference>
<accession>A0A699YZ96</accession>
<dbReference type="EMBL" id="BLLF01000535">
    <property type="protein sequence ID" value="GFH12738.1"/>
    <property type="molecule type" value="Genomic_DNA"/>
</dbReference>
<keyword evidence="5" id="KW-1185">Reference proteome</keyword>
<feature type="region of interest" description="Disordered" evidence="2">
    <location>
        <begin position="1"/>
        <end position="20"/>
    </location>
</feature>
<evidence type="ECO:0000256" key="2">
    <source>
        <dbReference type="SAM" id="MobiDB-lite"/>
    </source>
</evidence>
<feature type="region of interest" description="Disordered" evidence="2">
    <location>
        <begin position="173"/>
        <end position="206"/>
    </location>
</feature>
<feature type="region of interest" description="Disordered" evidence="2">
    <location>
        <begin position="96"/>
        <end position="158"/>
    </location>
</feature>
<feature type="domain" description="Micro-fibrillar-associated protein 1 C-terminal" evidence="3">
    <location>
        <begin position="197"/>
        <end position="271"/>
    </location>
</feature>
<comment type="caution">
    <text evidence="4">The sequence shown here is derived from an EMBL/GenBank/DDBJ whole genome shotgun (WGS) entry which is preliminary data.</text>
</comment>
<gene>
    <name evidence="4" type="ORF">HaLaN_08481</name>
</gene>
<evidence type="ECO:0000256" key="1">
    <source>
        <dbReference type="SAM" id="Coils"/>
    </source>
</evidence>
<feature type="coiled-coil region" evidence="1">
    <location>
        <begin position="218"/>
        <end position="252"/>
    </location>
</feature>
<dbReference type="PANTHER" id="PTHR15327">
    <property type="entry name" value="MICROFIBRIL-ASSOCIATED PROTEIN"/>
    <property type="match status" value="1"/>
</dbReference>
<protein>
    <submittedName>
        <fullName evidence="4">MFAP1 domain-containing protein</fullName>
    </submittedName>
</protein>
<dbReference type="Proteomes" id="UP000485058">
    <property type="component" value="Unassembled WGS sequence"/>
</dbReference>
<dbReference type="Pfam" id="PF06991">
    <property type="entry name" value="MFAP1"/>
    <property type="match status" value="1"/>
</dbReference>
<organism evidence="4 5">
    <name type="scientific">Haematococcus lacustris</name>
    <name type="common">Green alga</name>
    <name type="synonym">Haematococcus pluvialis</name>
    <dbReference type="NCBI Taxonomy" id="44745"/>
    <lineage>
        <taxon>Eukaryota</taxon>
        <taxon>Viridiplantae</taxon>
        <taxon>Chlorophyta</taxon>
        <taxon>core chlorophytes</taxon>
        <taxon>Chlorophyceae</taxon>
        <taxon>CS clade</taxon>
        <taxon>Chlamydomonadales</taxon>
        <taxon>Haematococcaceae</taxon>
        <taxon>Haematococcus</taxon>
    </lineage>
</organism>
<proteinExistence type="predicted"/>
<feature type="compositionally biased region" description="Basic and acidic residues" evidence="2">
    <location>
        <begin position="11"/>
        <end position="20"/>
    </location>
</feature>
<feature type="compositionally biased region" description="Basic and acidic residues" evidence="2">
    <location>
        <begin position="96"/>
        <end position="128"/>
    </location>
</feature>